<evidence type="ECO:0000256" key="3">
    <source>
        <dbReference type="SAM" id="SignalP"/>
    </source>
</evidence>
<comment type="caution">
    <text evidence="5">The sequence shown here is derived from an EMBL/GenBank/DDBJ whole genome shotgun (WGS) entry which is preliminary data.</text>
</comment>
<feature type="transmembrane region" description="Helical" evidence="2">
    <location>
        <begin position="583"/>
        <end position="608"/>
    </location>
</feature>
<evidence type="ECO:0000313" key="6">
    <source>
        <dbReference type="Proteomes" id="UP001205105"/>
    </source>
</evidence>
<dbReference type="InterPro" id="IPR052740">
    <property type="entry name" value="CE4"/>
</dbReference>
<accession>A0AAD5E151</accession>
<reference evidence="5" key="1">
    <citation type="submission" date="2020-11" db="EMBL/GenBank/DDBJ databases">
        <title>Chlorella ohadii genome sequencing and assembly.</title>
        <authorList>
            <person name="Murik O."/>
            <person name="Treves H."/>
            <person name="Kedem I."/>
            <person name="Shotland Y."/>
            <person name="Kaplan A."/>
        </authorList>
    </citation>
    <scope>NUCLEOTIDE SEQUENCE</scope>
    <source>
        <strain evidence="5">1</strain>
    </source>
</reference>
<evidence type="ECO:0000256" key="2">
    <source>
        <dbReference type="SAM" id="Phobius"/>
    </source>
</evidence>
<dbReference type="Proteomes" id="UP001205105">
    <property type="component" value="Unassembled WGS sequence"/>
</dbReference>
<dbReference type="InterPro" id="IPR011330">
    <property type="entry name" value="Glyco_hydro/deAcase_b/a-brl"/>
</dbReference>
<evidence type="ECO:0000259" key="4">
    <source>
        <dbReference type="Pfam" id="PF01522"/>
    </source>
</evidence>
<gene>
    <name evidence="5" type="ORF">COHA_002102</name>
</gene>
<keyword evidence="2" id="KW-0812">Transmembrane</keyword>
<dbReference type="EMBL" id="JADXDR010000032">
    <property type="protein sequence ID" value="KAI7844304.1"/>
    <property type="molecule type" value="Genomic_DNA"/>
</dbReference>
<dbReference type="InterPro" id="IPR002509">
    <property type="entry name" value="NODB_dom"/>
</dbReference>
<feature type="compositionally biased region" description="Polar residues" evidence="1">
    <location>
        <begin position="671"/>
        <end position="680"/>
    </location>
</feature>
<dbReference type="PANTHER" id="PTHR45985">
    <property type="match status" value="1"/>
</dbReference>
<dbReference type="GO" id="GO:0005975">
    <property type="term" value="P:carbohydrate metabolic process"/>
    <property type="evidence" value="ECO:0007669"/>
    <property type="project" value="InterPro"/>
</dbReference>
<dbReference type="CDD" id="cd10919">
    <property type="entry name" value="CE4_CDA_like"/>
    <property type="match status" value="1"/>
</dbReference>
<dbReference type="Pfam" id="PF01522">
    <property type="entry name" value="Polysacc_deac_1"/>
    <property type="match status" value="1"/>
</dbReference>
<dbReference type="GO" id="GO:0016810">
    <property type="term" value="F:hydrolase activity, acting on carbon-nitrogen (but not peptide) bonds"/>
    <property type="evidence" value="ECO:0007669"/>
    <property type="project" value="InterPro"/>
</dbReference>
<proteinExistence type="predicted"/>
<feature type="region of interest" description="Disordered" evidence="1">
    <location>
        <begin position="639"/>
        <end position="701"/>
    </location>
</feature>
<protein>
    <recommendedName>
        <fullName evidence="4">NodB homology domain-containing protein</fullName>
    </recommendedName>
</protein>
<keyword evidence="2" id="KW-1133">Transmembrane helix</keyword>
<feature type="chain" id="PRO_5041900126" description="NodB homology domain-containing protein" evidence="3">
    <location>
        <begin position="21"/>
        <end position="701"/>
    </location>
</feature>
<feature type="region of interest" description="Disordered" evidence="1">
    <location>
        <begin position="402"/>
        <end position="440"/>
    </location>
</feature>
<keyword evidence="6" id="KW-1185">Reference proteome</keyword>
<evidence type="ECO:0000313" key="5">
    <source>
        <dbReference type="EMBL" id="KAI7844304.1"/>
    </source>
</evidence>
<keyword evidence="3" id="KW-0732">Signal</keyword>
<organism evidence="5 6">
    <name type="scientific">Chlorella ohadii</name>
    <dbReference type="NCBI Taxonomy" id="2649997"/>
    <lineage>
        <taxon>Eukaryota</taxon>
        <taxon>Viridiplantae</taxon>
        <taxon>Chlorophyta</taxon>
        <taxon>core chlorophytes</taxon>
        <taxon>Trebouxiophyceae</taxon>
        <taxon>Chlorellales</taxon>
        <taxon>Chlorellaceae</taxon>
        <taxon>Chlorella clade</taxon>
        <taxon>Chlorella</taxon>
    </lineage>
</organism>
<dbReference type="Gene3D" id="3.20.20.370">
    <property type="entry name" value="Glycoside hydrolase/deacetylase"/>
    <property type="match status" value="1"/>
</dbReference>
<sequence>MPLALFLALFLGFFGASSRAAYVCPAAQCQPPSCFCASAQSPLPASSGLPPQFIVLTNDDAATVITTPAVMAMLDAVGRNNSNGCPLPCTWFISVEYSQPEFVQLAYMSGHEIATHTVSHVGLPNMTQIVGARQWLNETAHVPLEKIRGFRGPFLLHNQEQRAMLRAAGFSWDSTITATWAAGSFEPDGQHQTWPFTLDYGVPLNCEAGTGNCSTAERQPGLWEFPLWDIQNDDGTVVASMDPAPYDGQPNITELYMRELLRKYNSNRAPVGVYLHAARLVGSQDVADQYSAFFRSALALPDVWVVTVSEVLRWMANPVPASQYRLSCPTPTDMTFPSGHFCLAPSGGCLQGNWSATNCSCQCINQASASLPGYCPDAATGACTVVKQYDLATRTWSCAGQVQGGDASASPSPSPSPVTTSPAPASPSPSPSPAATSPAPVTDASLDVVADVQPLGGVQLTFVATGGVAAFASRAEGVCSVVAALVGEAPSACTVAAVVEAAAPATGAATATRRLASTDFVRVTLAIQPAGASAAQVAAALQAALQDGRLAAALAVVGVQLASNGPVSVQVLSAAVPSDSKTAVGVGVGVAVGGAAVLCAAAATFMVVRRRRRRREAGAGHRRDELPVSAFLVHEEAGGVGKAKVSPPPKGLSLTVKAGPASPHQDPVSAYASTPRSSATPRRHHHDAFASGAVRASESPV</sequence>
<name>A0AAD5E151_9CHLO</name>
<dbReference type="SUPFAM" id="SSF88713">
    <property type="entry name" value="Glycoside hydrolase/deacetylase"/>
    <property type="match status" value="1"/>
</dbReference>
<dbReference type="PANTHER" id="PTHR45985:SF3">
    <property type="entry name" value="CHITIN DEACETYLASE-LIKE 4"/>
    <property type="match status" value="1"/>
</dbReference>
<evidence type="ECO:0000256" key="1">
    <source>
        <dbReference type="SAM" id="MobiDB-lite"/>
    </source>
</evidence>
<feature type="compositionally biased region" description="Low complexity" evidence="1">
    <location>
        <begin position="406"/>
        <end position="423"/>
    </location>
</feature>
<feature type="signal peptide" evidence="3">
    <location>
        <begin position="1"/>
        <end position="20"/>
    </location>
</feature>
<dbReference type="AlphaFoldDB" id="A0AAD5E151"/>
<keyword evidence="2" id="KW-0472">Membrane</keyword>
<feature type="domain" description="NodB homology" evidence="4">
    <location>
        <begin position="51"/>
        <end position="170"/>
    </location>
</feature>